<dbReference type="OrthoDB" id="9795306at2"/>
<proteinExistence type="inferred from homology"/>
<evidence type="ECO:0000256" key="1">
    <source>
        <dbReference type="ARBA" id="ARBA00006817"/>
    </source>
</evidence>
<dbReference type="Pfam" id="PF08327">
    <property type="entry name" value="AHSA1"/>
    <property type="match status" value="1"/>
</dbReference>
<gene>
    <name evidence="3" type="ORF">EPL05_02985</name>
</gene>
<evidence type="ECO:0000313" key="3">
    <source>
        <dbReference type="EMBL" id="RWY57508.1"/>
    </source>
</evidence>
<organism evidence="3 4">
    <name type="scientific">Mucilaginibacter gilvus</name>
    <dbReference type="NCBI Taxonomy" id="2305909"/>
    <lineage>
        <taxon>Bacteria</taxon>
        <taxon>Pseudomonadati</taxon>
        <taxon>Bacteroidota</taxon>
        <taxon>Sphingobacteriia</taxon>
        <taxon>Sphingobacteriales</taxon>
        <taxon>Sphingobacteriaceae</taxon>
        <taxon>Mucilaginibacter</taxon>
    </lineage>
</organism>
<evidence type="ECO:0000259" key="2">
    <source>
        <dbReference type="Pfam" id="PF08327"/>
    </source>
</evidence>
<comment type="similarity">
    <text evidence="1">Belongs to the AHA1 family.</text>
</comment>
<accession>A0A444MV82</accession>
<dbReference type="InterPro" id="IPR013538">
    <property type="entry name" value="ASHA1/2-like_C"/>
</dbReference>
<dbReference type="Gene3D" id="3.30.530.20">
    <property type="match status" value="1"/>
</dbReference>
<reference evidence="3 4" key="1">
    <citation type="submission" date="2019-01" db="EMBL/GenBank/DDBJ databases">
        <title>Mucilaginibacter antarcticum sp. nov., isolated from antarctic soil.</title>
        <authorList>
            <person name="Yan Y.-Q."/>
            <person name="Du Z.-J."/>
        </authorList>
    </citation>
    <scope>NUCLEOTIDE SEQUENCE [LARGE SCALE GENOMIC DNA]</scope>
    <source>
        <strain evidence="3 4">F01003</strain>
    </source>
</reference>
<dbReference type="SUPFAM" id="SSF55961">
    <property type="entry name" value="Bet v1-like"/>
    <property type="match status" value="1"/>
</dbReference>
<evidence type="ECO:0000313" key="4">
    <source>
        <dbReference type="Proteomes" id="UP000286701"/>
    </source>
</evidence>
<comment type="caution">
    <text evidence="3">The sequence shown here is derived from an EMBL/GenBank/DDBJ whole genome shotgun (WGS) entry which is preliminary data.</text>
</comment>
<name>A0A444MV82_9SPHI</name>
<dbReference type="Proteomes" id="UP000286701">
    <property type="component" value="Unassembled WGS sequence"/>
</dbReference>
<dbReference type="EMBL" id="SBIW01000001">
    <property type="protein sequence ID" value="RWY57508.1"/>
    <property type="molecule type" value="Genomic_DNA"/>
</dbReference>
<dbReference type="AlphaFoldDB" id="A0A444MV82"/>
<keyword evidence="4" id="KW-1185">Reference proteome</keyword>
<dbReference type="RefSeq" id="WP_128532014.1">
    <property type="nucleotide sequence ID" value="NZ_SBIW01000001.1"/>
</dbReference>
<dbReference type="InterPro" id="IPR023393">
    <property type="entry name" value="START-like_dom_sf"/>
</dbReference>
<sequence length="164" mass="18522">MTNNFVFETDMAAKTIHIAREFNAPVEKVWRAWTEADLLEKWIAPKPWTAKTKIMDFTVGGIWLYAMVGTEGQKHWVYAKFTAIENGSAFSSTGMFCDGEGNPVVDGPKSYRDTKFTTVDGNRTRVDSVITFEEESTIKMFAQGGFKEGTTMTFSQLDEFLTIK</sequence>
<feature type="domain" description="Activator of Hsp90 ATPase homologue 1/2-like C-terminal" evidence="2">
    <location>
        <begin position="23"/>
        <end position="161"/>
    </location>
</feature>
<protein>
    <submittedName>
        <fullName evidence="3">SRPBCC domain-containing protein</fullName>
    </submittedName>
</protein>